<accession>A0ACC6P2K2</accession>
<dbReference type="Proteomes" id="UP001364695">
    <property type="component" value="Unassembled WGS sequence"/>
</dbReference>
<gene>
    <name evidence="1" type="ORF">RV045_08275</name>
</gene>
<keyword evidence="2" id="KW-1185">Reference proteome</keyword>
<name>A0ACC6P2K2_9BURK</name>
<protein>
    <submittedName>
        <fullName evidence="1">Transglycosylase domain-containing protein</fullName>
    </submittedName>
</protein>
<reference evidence="1" key="1">
    <citation type="submission" date="2023-10" db="EMBL/GenBank/DDBJ databases">
        <title>Amphibacter perezi, gen. nov., sp. nov. a novel taxa of the family Comamonadaceae, class Betaproteobacteria isolated from the skin microbiota of Pelophylax perezi from different populations.</title>
        <authorList>
            <person name="Costa S."/>
            <person name="Proenca D.N."/>
            <person name="Lopes I."/>
            <person name="Morais P.V."/>
        </authorList>
    </citation>
    <scope>NUCLEOTIDE SEQUENCE</scope>
    <source>
        <strain evidence="1">SL12-8</strain>
    </source>
</reference>
<sequence length="262" mass="28752">MMLARPGTLLLRWLLLMLVGGLLLQGYFALRIAMMRVSLPASTTVQRTELARIALDPQLPFHWSQERLGHAELPDNLRRAVIASEDAGFVSHGGVEWAALRQAWQRNQAAEARTERLNERRQASAERRHKPAPDPVEPKVVGGSTITQQLAKNLFLSGERNFLRKGQELVIALMLEALLDKSRILDIYLNSVEWGNGVFGAGAAAPHYFGRPAASLSLAQAATLAVLLPSPKRYGQNIASGFIRGRASLIARRSGAVAIPRD</sequence>
<comment type="caution">
    <text evidence="1">The sequence shown here is derived from an EMBL/GenBank/DDBJ whole genome shotgun (WGS) entry which is preliminary data.</text>
</comment>
<proteinExistence type="predicted"/>
<evidence type="ECO:0000313" key="2">
    <source>
        <dbReference type="Proteomes" id="UP001364695"/>
    </source>
</evidence>
<dbReference type="EMBL" id="JAWDIE010000010">
    <property type="protein sequence ID" value="MEJ7138426.1"/>
    <property type="molecule type" value="Genomic_DNA"/>
</dbReference>
<evidence type="ECO:0000313" key="1">
    <source>
        <dbReference type="EMBL" id="MEJ7138426.1"/>
    </source>
</evidence>
<organism evidence="1 2">
    <name type="scientific">Amphibiibacter pelophylacis</name>
    <dbReference type="NCBI Taxonomy" id="1799477"/>
    <lineage>
        <taxon>Bacteria</taxon>
        <taxon>Pseudomonadati</taxon>
        <taxon>Pseudomonadota</taxon>
        <taxon>Betaproteobacteria</taxon>
        <taxon>Burkholderiales</taxon>
        <taxon>Sphaerotilaceae</taxon>
        <taxon>Amphibiibacter</taxon>
    </lineage>
</organism>